<dbReference type="Proteomes" id="UP000192277">
    <property type="component" value="Unassembled WGS sequence"/>
</dbReference>
<accession>A0ABX3NS42</accession>
<reference evidence="2 3" key="1">
    <citation type="submission" date="2016-04" db="EMBL/GenBank/DDBJ databases">
        <authorList>
            <person name="Chen L."/>
            <person name="Zhuang W."/>
            <person name="Wang G."/>
        </authorList>
    </citation>
    <scope>NUCLEOTIDE SEQUENCE [LARGE SCALE GENOMIC DNA]</scope>
    <source>
        <strain evidence="3">GR20</strain>
    </source>
</reference>
<keyword evidence="1" id="KW-0732">Signal</keyword>
<feature type="chain" id="PRO_5046285855" evidence="1">
    <location>
        <begin position="21"/>
        <end position="153"/>
    </location>
</feature>
<feature type="signal peptide" evidence="1">
    <location>
        <begin position="1"/>
        <end position="20"/>
    </location>
</feature>
<sequence>MKIILSILFSLVSAFAYSQADAKFIAFDHTGEMEKGFTTVIFSNKDLKAVKKHPFLKYKTVVFFYKIDNGLFAALIEKLSNDKHVIISDEEYWGVFMASVEQKGKTIYYTNRTFDDARQTVAGILAYLRSRNDTGAFIKNFEAIAEEIEYRSK</sequence>
<protein>
    <submittedName>
        <fullName evidence="2">Uncharacterized protein</fullName>
    </submittedName>
</protein>
<keyword evidence="3" id="KW-1185">Reference proteome</keyword>
<dbReference type="RefSeq" id="WP_041347202.1">
    <property type="nucleotide sequence ID" value="NZ_LWBO01000044.1"/>
</dbReference>
<dbReference type="EMBL" id="LWBO01000044">
    <property type="protein sequence ID" value="OQP42643.1"/>
    <property type="molecule type" value="Genomic_DNA"/>
</dbReference>
<evidence type="ECO:0000256" key="1">
    <source>
        <dbReference type="SAM" id="SignalP"/>
    </source>
</evidence>
<name>A0ABX3NS42_9BACT</name>
<gene>
    <name evidence="2" type="ORF">A4D02_13850</name>
</gene>
<proteinExistence type="predicted"/>
<evidence type="ECO:0000313" key="3">
    <source>
        <dbReference type="Proteomes" id="UP000192277"/>
    </source>
</evidence>
<organism evidence="2 3">
    <name type="scientific">Niastella koreensis</name>
    <dbReference type="NCBI Taxonomy" id="354356"/>
    <lineage>
        <taxon>Bacteria</taxon>
        <taxon>Pseudomonadati</taxon>
        <taxon>Bacteroidota</taxon>
        <taxon>Chitinophagia</taxon>
        <taxon>Chitinophagales</taxon>
        <taxon>Chitinophagaceae</taxon>
        <taxon>Niastella</taxon>
    </lineage>
</organism>
<evidence type="ECO:0000313" key="2">
    <source>
        <dbReference type="EMBL" id="OQP42643.1"/>
    </source>
</evidence>
<comment type="caution">
    <text evidence="2">The sequence shown here is derived from an EMBL/GenBank/DDBJ whole genome shotgun (WGS) entry which is preliminary data.</text>
</comment>